<comment type="similarity">
    <text evidence="1 7">Belongs to the peptidase M16 family.</text>
</comment>
<dbReference type="Pfam" id="PF05193">
    <property type="entry name" value="Peptidase_M16_C"/>
    <property type="match status" value="1"/>
</dbReference>
<dbReference type="Proteomes" id="UP000322245">
    <property type="component" value="Unassembled WGS sequence"/>
</dbReference>
<dbReference type="InterPro" id="IPR011765">
    <property type="entry name" value="Pept_M16_N"/>
</dbReference>
<protein>
    <recommendedName>
        <fullName evidence="14">A-factor-processing enzyme</fullName>
    </recommendedName>
</protein>
<proteinExistence type="inferred from homology"/>
<dbReference type="GO" id="GO:0004222">
    <property type="term" value="F:metalloendopeptidase activity"/>
    <property type="evidence" value="ECO:0007669"/>
    <property type="project" value="InterPro"/>
</dbReference>
<dbReference type="FunFam" id="3.30.830.10:FF:000005">
    <property type="entry name" value="nardilysin isoform X1"/>
    <property type="match status" value="1"/>
</dbReference>
<dbReference type="InterPro" id="IPR054734">
    <property type="entry name" value="PqqF-like_C_4"/>
</dbReference>
<evidence type="ECO:0000256" key="1">
    <source>
        <dbReference type="ARBA" id="ARBA00007261"/>
    </source>
</evidence>
<dbReference type="GO" id="GO:0046872">
    <property type="term" value="F:metal ion binding"/>
    <property type="evidence" value="ECO:0007669"/>
    <property type="project" value="UniProtKB-KW"/>
</dbReference>
<reference evidence="12 13" key="1">
    <citation type="submission" date="2017-05" db="EMBL/GenBank/DDBJ databases">
        <title>The Genome Sequence of Tsuchiyaea wingfieldii DSM 27421.</title>
        <authorList>
            <person name="Cuomo C."/>
            <person name="Passer A."/>
            <person name="Billmyre B."/>
            <person name="Heitman J."/>
        </authorList>
    </citation>
    <scope>NUCLEOTIDE SEQUENCE [LARGE SCALE GENOMIC DNA]</scope>
    <source>
        <strain evidence="12 13">DSM 27421</strain>
    </source>
</reference>
<evidence type="ECO:0000256" key="2">
    <source>
        <dbReference type="ARBA" id="ARBA00022670"/>
    </source>
</evidence>
<evidence type="ECO:0000256" key="7">
    <source>
        <dbReference type="RuleBase" id="RU004447"/>
    </source>
</evidence>
<dbReference type="Gene3D" id="3.30.830.10">
    <property type="entry name" value="Metalloenzyme, LuxS/M16 peptidase-like"/>
    <property type="match status" value="4"/>
</dbReference>
<comment type="caution">
    <text evidence="12">The sequence shown here is derived from an EMBL/GenBank/DDBJ whole genome shotgun (WGS) entry which is preliminary data.</text>
</comment>
<dbReference type="InterPro" id="IPR007863">
    <property type="entry name" value="Peptidase_M16_C"/>
</dbReference>
<feature type="domain" description="Coenzyme PQQ synthesis protein F-like C-terminal lobe" evidence="11">
    <location>
        <begin position="801"/>
        <end position="899"/>
    </location>
</feature>
<evidence type="ECO:0000256" key="6">
    <source>
        <dbReference type="ARBA" id="ARBA00023049"/>
    </source>
</evidence>
<gene>
    <name evidence="12" type="ORF">B9479_004217</name>
</gene>
<keyword evidence="13" id="KW-1185">Reference proteome</keyword>
<evidence type="ECO:0008006" key="14">
    <source>
        <dbReference type="Google" id="ProtNLM"/>
    </source>
</evidence>
<dbReference type="InterPro" id="IPR011249">
    <property type="entry name" value="Metalloenz_LuxS/M16"/>
</dbReference>
<feature type="domain" description="Peptidase M16 C-terminal" evidence="9">
    <location>
        <begin position="214"/>
        <end position="400"/>
    </location>
</feature>
<dbReference type="InterPro" id="IPR050626">
    <property type="entry name" value="Peptidase_M16"/>
</dbReference>
<feature type="domain" description="Peptidase M16 N-terminal" evidence="8">
    <location>
        <begin position="51"/>
        <end position="186"/>
    </location>
</feature>
<dbReference type="InterPro" id="IPR032632">
    <property type="entry name" value="Peptidase_M16_M"/>
</dbReference>
<keyword evidence="4" id="KW-0378">Hydrolase</keyword>
<dbReference type="GO" id="GO:0043171">
    <property type="term" value="P:peptide catabolic process"/>
    <property type="evidence" value="ECO:0007669"/>
    <property type="project" value="TreeGrafter"/>
</dbReference>
<evidence type="ECO:0000259" key="10">
    <source>
        <dbReference type="Pfam" id="PF16187"/>
    </source>
</evidence>
<dbReference type="PANTHER" id="PTHR43690">
    <property type="entry name" value="NARDILYSIN"/>
    <property type="match status" value="1"/>
</dbReference>
<evidence type="ECO:0000313" key="13">
    <source>
        <dbReference type="Proteomes" id="UP000322245"/>
    </source>
</evidence>
<evidence type="ECO:0000313" key="12">
    <source>
        <dbReference type="EMBL" id="TYJ55080.1"/>
    </source>
</evidence>
<dbReference type="AlphaFoldDB" id="A0A5D3AYA7"/>
<dbReference type="FunFam" id="3.30.830.10:FF:000004">
    <property type="entry name" value="Putative insulin-degrading enzyme"/>
    <property type="match status" value="1"/>
</dbReference>
<name>A0A5D3AYA7_9TREE</name>
<evidence type="ECO:0000256" key="5">
    <source>
        <dbReference type="ARBA" id="ARBA00022833"/>
    </source>
</evidence>
<dbReference type="Pfam" id="PF22456">
    <property type="entry name" value="PqqF-like_C_4"/>
    <property type="match status" value="1"/>
</dbReference>
<keyword evidence="5" id="KW-0862">Zinc</keyword>
<dbReference type="GO" id="GO:0005829">
    <property type="term" value="C:cytosol"/>
    <property type="evidence" value="ECO:0007669"/>
    <property type="project" value="TreeGrafter"/>
</dbReference>
<evidence type="ECO:0000259" key="9">
    <source>
        <dbReference type="Pfam" id="PF05193"/>
    </source>
</evidence>
<evidence type="ECO:0000259" key="8">
    <source>
        <dbReference type="Pfam" id="PF00675"/>
    </source>
</evidence>
<dbReference type="Pfam" id="PF16187">
    <property type="entry name" value="Peptidase_M16_M"/>
    <property type="match status" value="1"/>
</dbReference>
<evidence type="ECO:0000256" key="3">
    <source>
        <dbReference type="ARBA" id="ARBA00022723"/>
    </source>
</evidence>
<accession>A0A5D3AYA7</accession>
<sequence>METPADAPITVIPPFSPCPPIPRATGPVDLILPPLEKRIHKYFTLANGLEVIIISDPKTDKAAASMNVGIGHMSDPDDLPGCAHFCEHLLFHGTKTHPQENGYKQYLSSHNGNANAYTALASTNYFFDVSPDALEGALDHFAGFFIEPLFNEDSTEREIRAVDSEHKKNCQDDEWRSIQLERSLSKADHPYGKFGTGNFETLWSAPKAAGRDPRKELIAWWEKEYCARRMKLVIAGKDDVDTLEKWVKDKFAGIPVRTSGKPRVGVDGERVVFEDSPYGPEQVQHFTYVRPVMDLRTMEILFPFPDIQHLYQTKPANLLSHLIGHEGRGSIMSYLKARGWANKVDSGTTPAAGFSFFRISVDLTPEGLLHHKKVVGVIFRYIKLLCSQPLPTHVFDELKRINDISFRFAEQGNTSSFCRNLSARLQLPIPREKVISSKWLLEEYRADEVDSALVLLDPRSSHIVVKCRELPDEVEGQFEMVEPIYGIQFKTVAFDHSFLKDVLHGPPIEALALPPPNLFIPEELEVRRSDDAKLTKYPVILRETPISRLWYKQDDTFGFPRTILKVTLHSPILNNTARNSVLSDLFWELFSDSITEDTYDATLAGLKFSITDDYKGLEISISGFSDNLALLTQSMIERLASFKVDKKRFQLMTDHKTRSTQNKQLRSDPFESAHYWALYATLVSSWTHEEQLRELESITADNVTVFGKDLFGQLHIETLIHGNSTPDEAKNIQVMIESALQPGLLSNTELERHSWSLKLPPSSEHIWHMFMDNEQDPNSAVYYHCHIGDPTDIVLRNNLYLFAQMANEACFNTLRTQEQLGYIVISRPDIIEGIMSYTVFVQGERDPVYLELRMEAFLDSMRVYVQDISDDDFEKHKQSLIDWREEKPKRLSEENERFWETITRGDYDFARREIDVATLRKTSKEDVLRVFMTHIHPTSPTRSKLSVHIQSQIRSEAEMVSKYSVRPENVYIGNIKEFKAKLTRSRAAVPVKPLSE</sequence>
<dbReference type="GO" id="GO:0051603">
    <property type="term" value="P:proteolysis involved in protein catabolic process"/>
    <property type="evidence" value="ECO:0007669"/>
    <property type="project" value="TreeGrafter"/>
</dbReference>
<feature type="domain" description="Peptidase M16 middle/third" evidence="10">
    <location>
        <begin position="406"/>
        <end position="693"/>
    </location>
</feature>
<keyword evidence="3" id="KW-0479">Metal-binding</keyword>
<dbReference type="FunFam" id="3.30.830.10:FF:000003">
    <property type="entry name" value="Insulin-degrading enzyme"/>
    <property type="match status" value="1"/>
</dbReference>
<dbReference type="PANTHER" id="PTHR43690:SF18">
    <property type="entry name" value="INSULIN-DEGRADING ENZYME-RELATED"/>
    <property type="match status" value="1"/>
</dbReference>
<evidence type="ECO:0000256" key="4">
    <source>
        <dbReference type="ARBA" id="ARBA00022801"/>
    </source>
</evidence>
<keyword evidence="6" id="KW-0482">Metalloprotease</keyword>
<organism evidence="12 13">
    <name type="scientific">Cryptococcus floricola</name>
    <dbReference type="NCBI Taxonomy" id="2591691"/>
    <lineage>
        <taxon>Eukaryota</taxon>
        <taxon>Fungi</taxon>
        <taxon>Dikarya</taxon>
        <taxon>Basidiomycota</taxon>
        <taxon>Agaricomycotina</taxon>
        <taxon>Tremellomycetes</taxon>
        <taxon>Tremellales</taxon>
        <taxon>Cryptococcaceae</taxon>
        <taxon>Cryptococcus</taxon>
    </lineage>
</organism>
<dbReference type="Pfam" id="PF00675">
    <property type="entry name" value="Peptidase_M16"/>
    <property type="match status" value="1"/>
</dbReference>
<evidence type="ECO:0000259" key="11">
    <source>
        <dbReference type="Pfam" id="PF22456"/>
    </source>
</evidence>
<keyword evidence="2" id="KW-0645">Protease</keyword>
<dbReference type="GO" id="GO:0005739">
    <property type="term" value="C:mitochondrion"/>
    <property type="evidence" value="ECO:0007669"/>
    <property type="project" value="TreeGrafter"/>
</dbReference>
<dbReference type="InterPro" id="IPR001431">
    <property type="entry name" value="Pept_M16_Zn_BS"/>
</dbReference>
<dbReference type="PROSITE" id="PS00143">
    <property type="entry name" value="INSULINASE"/>
    <property type="match status" value="1"/>
</dbReference>
<dbReference type="EMBL" id="NIDF01000046">
    <property type="protein sequence ID" value="TYJ55080.1"/>
    <property type="molecule type" value="Genomic_DNA"/>
</dbReference>
<dbReference type="SUPFAM" id="SSF63411">
    <property type="entry name" value="LuxS/MPP-like metallohydrolase"/>
    <property type="match status" value="4"/>
</dbReference>